<accession>A0A061QQA9</accession>
<dbReference type="Gene3D" id="1.10.510.10">
    <property type="entry name" value="Transferase(Phosphotransferase) domain 1"/>
    <property type="match status" value="1"/>
</dbReference>
<dbReference type="EMBL" id="GBEZ01026674">
    <property type="protein sequence ID" value="JAC60556.1"/>
    <property type="molecule type" value="Transcribed_RNA"/>
</dbReference>
<gene>
    <name evidence="7" type="ORF">TSPGSL018_28676</name>
</gene>
<feature type="non-terminal residue" evidence="7">
    <location>
        <position position="83"/>
    </location>
</feature>
<name>A0A061QQA9_9CHLO</name>
<dbReference type="PANTHER" id="PTHR24349">
    <property type="entry name" value="SERINE/THREONINE-PROTEIN KINASE"/>
    <property type="match status" value="1"/>
</dbReference>
<evidence type="ECO:0000259" key="6">
    <source>
        <dbReference type="PROSITE" id="PS50011"/>
    </source>
</evidence>
<evidence type="ECO:0000313" key="7">
    <source>
        <dbReference type="EMBL" id="JAC60556.1"/>
    </source>
</evidence>
<dbReference type="SUPFAM" id="SSF56112">
    <property type="entry name" value="Protein kinase-like (PK-like)"/>
    <property type="match status" value="1"/>
</dbReference>
<proteinExistence type="predicted"/>
<feature type="domain" description="Protein kinase" evidence="6">
    <location>
        <begin position="1"/>
        <end position="83"/>
    </location>
</feature>
<evidence type="ECO:0000256" key="1">
    <source>
        <dbReference type="ARBA" id="ARBA00022527"/>
    </source>
</evidence>
<reference evidence="7" key="1">
    <citation type="submission" date="2014-05" db="EMBL/GenBank/DDBJ databases">
        <title>The transcriptome of the halophilic microalga Tetraselmis sp. GSL018 isolated from the Great Salt Lake, Utah.</title>
        <authorList>
            <person name="Jinkerson R.E."/>
            <person name="D'Adamo S."/>
            <person name="Posewitz M.C."/>
        </authorList>
    </citation>
    <scope>NUCLEOTIDE SEQUENCE</scope>
    <source>
        <strain evidence="7">GSL018</strain>
    </source>
</reference>
<evidence type="ECO:0000256" key="2">
    <source>
        <dbReference type="ARBA" id="ARBA00022679"/>
    </source>
</evidence>
<keyword evidence="1" id="KW-0723">Serine/threonine-protein kinase</keyword>
<dbReference type="PROSITE" id="PS50011">
    <property type="entry name" value="PROTEIN_KINASE_DOM"/>
    <property type="match status" value="1"/>
</dbReference>
<evidence type="ECO:0000256" key="3">
    <source>
        <dbReference type="ARBA" id="ARBA00022741"/>
    </source>
</evidence>
<sequence>AAYHPPGSPKLTDTTGTPYYMAPEVVRQRYSFEADVWSAGALIYQLLCGRVPFQADPRLHGREAVIDLFRRILNEPIDFQSDP</sequence>
<protein>
    <submittedName>
        <fullName evidence="7">Calcium-dependent protein kinase 1</fullName>
    </submittedName>
</protein>
<dbReference type="AlphaFoldDB" id="A0A061QQA9"/>
<keyword evidence="5" id="KW-0067">ATP-binding</keyword>
<keyword evidence="2" id="KW-0808">Transferase</keyword>
<evidence type="ECO:0000256" key="5">
    <source>
        <dbReference type="ARBA" id="ARBA00022840"/>
    </source>
</evidence>
<dbReference type="InterPro" id="IPR000719">
    <property type="entry name" value="Prot_kinase_dom"/>
</dbReference>
<keyword evidence="4 7" id="KW-0418">Kinase</keyword>
<dbReference type="GO" id="GO:0004674">
    <property type="term" value="F:protein serine/threonine kinase activity"/>
    <property type="evidence" value="ECO:0007669"/>
    <property type="project" value="UniProtKB-KW"/>
</dbReference>
<keyword evidence="3" id="KW-0547">Nucleotide-binding</keyword>
<dbReference type="GO" id="GO:0005524">
    <property type="term" value="F:ATP binding"/>
    <property type="evidence" value="ECO:0007669"/>
    <property type="project" value="UniProtKB-KW"/>
</dbReference>
<dbReference type="InterPro" id="IPR050205">
    <property type="entry name" value="CDPK_Ser/Thr_kinases"/>
</dbReference>
<dbReference type="Pfam" id="PF00069">
    <property type="entry name" value="Pkinase"/>
    <property type="match status" value="1"/>
</dbReference>
<organism evidence="7">
    <name type="scientific">Tetraselmis sp. GSL018</name>
    <dbReference type="NCBI Taxonomy" id="582737"/>
    <lineage>
        <taxon>Eukaryota</taxon>
        <taxon>Viridiplantae</taxon>
        <taxon>Chlorophyta</taxon>
        <taxon>core chlorophytes</taxon>
        <taxon>Chlorodendrophyceae</taxon>
        <taxon>Chlorodendrales</taxon>
        <taxon>Chlorodendraceae</taxon>
        <taxon>Tetraselmis</taxon>
    </lineage>
</organism>
<evidence type="ECO:0000256" key="4">
    <source>
        <dbReference type="ARBA" id="ARBA00022777"/>
    </source>
</evidence>
<dbReference type="InterPro" id="IPR011009">
    <property type="entry name" value="Kinase-like_dom_sf"/>
</dbReference>
<feature type="non-terminal residue" evidence="7">
    <location>
        <position position="1"/>
    </location>
</feature>